<dbReference type="EMBL" id="JAGGMQ010000001">
    <property type="protein sequence ID" value="MBP2166819.1"/>
    <property type="molecule type" value="Genomic_DNA"/>
</dbReference>
<evidence type="ECO:0000259" key="9">
    <source>
        <dbReference type="PROSITE" id="PS50893"/>
    </source>
</evidence>
<dbReference type="Pfam" id="PF00005">
    <property type="entry name" value="ABC_tran"/>
    <property type="match status" value="1"/>
</dbReference>
<dbReference type="PROSITE" id="PS00211">
    <property type="entry name" value="ABC_TRANSPORTER_1"/>
    <property type="match status" value="1"/>
</dbReference>
<reference evidence="11" key="2">
    <citation type="submission" date="2023-07" db="EMBL/GenBank/DDBJ databases">
        <title>Genome mining of underrepresented organisms for secondary metabolites.</title>
        <authorList>
            <person name="D'Agostino P.M."/>
        </authorList>
    </citation>
    <scope>NUCLEOTIDE SEQUENCE [LARGE SCALE GENOMIC DNA]</scope>
    <source>
        <strain evidence="11">WS4403</strain>
    </source>
</reference>
<comment type="similarity">
    <text evidence="8">Belongs to the ABC transporter superfamily. Spermidine/putrescine importer (TC 3.A.1.11.1) family.</text>
</comment>
<evidence type="ECO:0000256" key="3">
    <source>
        <dbReference type="ARBA" id="ARBA00022475"/>
    </source>
</evidence>
<evidence type="ECO:0000256" key="8">
    <source>
        <dbReference type="RuleBase" id="RU364083"/>
    </source>
</evidence>
<keyword evidence="3 8" id="KW-1003">Cell membrane</keyword>
<dbReference type="SMART" id="SM00382">
    <property type="entry name" value="AAA"/>
    <property type="match status" value="1"/>
</dbReference>
<dbReference type="InterPro" id="IPR005893">
    <property type="entry name" value="PotA-like"/>
</dbReference>
<keyword evidence="4 8" id="KW-0547">Nucleotide-binding</keyword>
<comment type="caution">
    <text evidence="10">The sequence shown here is derived from an EMBL/GenBank/DDBJ whole genome shotgun (WGS) entry which is preliminary data.</text>
</comment>
<dbReference type="RefSeq" id="WP_198510878.1">
    <property type="nucleotide sequence ID" value="NZ_JAGGMQ010000001.1"/>
</dbReference>
<dbReference type="SUPFAM" id="SSF52540">
    <property type="entry name" value="P-loop containing nucleoside triphosphate hydrolases"/>
    <property type="match status" value="1"/>
</dbReference>
<comment type="catalytic activity">
    <reaction evidence="8">
        <text>ATP + H2O + polyamine-[polyamine-binding protein]Side 1 = ADP + phosphate + polyamineSide 2 + [polyamine-binding protein]Side 1.</text>
        <dbReference type="EC" id="7.6.2.11"/>
    </reaction>
</comment>
<evidence type="ECO:0000256" key="2">
    <source>
        <dbReference type="ARBA" id="ARBA00022448"/>
    </source>
</evidence>
<dbReference type="PROSITE" id="PS50893">
    <property type="entry name" value="ABC_TRANSPORTER_2"/>
    <property type="match status" value="1"/>
</dbReference>
<reference evidence="10 11" key="1">
    <citation type="submission" date="2021-03" db="EMBL/GenBank/DDBJ databases">
        <authorList>
            <person name="D'Agostino P."/>
            <person name="Huntemann M."/>
            <person name="Clum A."/>
            <person name="Spunde A."/>
            <person name="Palaniappan K."/>
            <person name="Ritter S."/>
            <person name="Mikhailova N."/>
            <person name="Chen I.-M."/>
            <person name="Stamatis D."/>
            <person name="Reddy T."/>
            <person name="O'Malley R."/>
            <person name="Daum C."/>
            <person name="Shapiro N."/>
            <person name="Ivanova N."/>
            <person name="Kyrpides N."/>
            <person name="Woyke T."/>
        </authorList>
    </citation>
    <scope>NUCLEOTIDE SEQUENCE [LARGE SCALE GENOMIC DNA]</scope>
    <source>
        <strain evidence="10 11">WS4403</strain>
    </source>
</reference>
<dbReference type="InterPro" id="IPR013611">
    <property type="entry name" value="Transp-assoc_OB_typ2"/>
</dbReference>
<comment type="function">
    <text evidence="8">Part of the ABC transporter complex PotABCD involved in spermidine/putrescine import. Responsible for energy coupling to the transport system.</text>
</comment>
<dbReference type="EC" id="7.6.2.11" evidence="8"/>
<keyword evidence="2 8" id="KW-0813">Transport</keyword>
<evidence type="ECO:0000256" key="6">
    <source>
        <dbReference type="ARBA" id="ARBA00022967"/>
    </source>
</evidence>
<comment type="similarity">
    <text evidence="1">Belongs to the ABC transporter superfamily. Drug exporter-2 (TC 3.A.1.117) family.</text>
</comment>
<name>A0ABS4P2D8_9GAMM</name>
<comment type="subunit">
    <text evidence="8">The complex is composed of two ATP-binding proteins (PotA), two transmembrane proteins (PotB and PotC) and a solute-binding protein (PotD).</text>
</comment>
<dbReference type="Pfam" id="PF08402">
    <property type="entry name" value="TOBE_2"/>
    <property type="match status" value="1"/>
</dbReference>
<dbReference type="GO" id="GO:0005524">
    <property type="term" value="F:ATP binding"/>
    <property type="evidence" value="ECO:0007669"/>
    <property type="project" value="UniProtKB-KW"/>
</dbReference>
<evidence type="ECO:0000313" key="10">
    <source>
        <dbReference type="EMBL" id="MBP2166819.1"/>
    </source>
</evidence>
<feature type="domain" description="ABC transporter" evidence="9">
    <location>
        <begin position="8"/>
        <end position="238"/>
    </location>
</feature>
<keyword evidence="11" id="KW-1185">Reference proteome</keyword>
<dbReference type="InterPro" id="IPR027417">
    <property type="entry name" value="P-loop_NTPase"/>
</dbReference>
<evidence type="ECO:0000256" key="1">
    <source>
        <dbReference type="ARBA" id="ARBA00006526"/>
    </source>
</evidence>
<keyword evidence="5 8" id="KW-0067">ATP-binding</keyword>
<dbReference type="Proteomes" id="UP001195624">
    <property type="component" value="Unassembled WGS sequence"/>
</dbReference>
<gene>
    <name evidence="8" type="primary">potA</name>
    <name evidence="10" type="ORF">J2125_000011</name>
</gene>
<dbReference type="Gene3D" id="2.40.50.100">
    <property type="match status" value="1"/>
</dbReference>
<dbReference type="SUPFAM" id="SSF50331">
    <property type="entry name" value="MOP-like"/>
    <property type="match status" value="1"/>
</dbReference>
<dbReference type="PANTHER" id="PTHR42781:SF4">
    <property type="entry name" value="SPERMIDINE_PUTRESCINE IMPORT ATP-BINDING PROTEIN POTA"/>
    <property type="match status" value="1"/>
</dbReference>
<dbReference type="InterPro" id="IPR017871">
    <property type="entry name" value="ABC_transporter-like_CS"/>
</dbReference>
<dbReference type="Gene3D" id="3.40.50.300">
    <property type="entry name" value="P-loop containing nucleotide triphosphate hydrolases"/>
    <property type="match status" value="1"/>
</dbReference>
<evidence type="ECO:0000256" key="7">
    <source>
        <dbReference type="ARBA" id="ARBA00023136"/>
    </source>
</evidence>
<dbReference type="PANTHER" id="PTHR42781">
    <property type="entry name" value="SPERMIDINE/PUTRESCINE IMPORT ATP-BINDING PROTEIN POTA"/>
    <property type="match status" value="1"/>
</dbReference>
<evidence type="ECO:0000256" key="5">
    <source>
        <dbReference type="ARBA" id="ARBA00022840"/>
    </source>
</evidence>
<dbReference type="InterPro" id="IPR050093">
    <property type="entry name" value="ABC_SmlMolc_Importer"/>
</dbReference>
<protein>
    <recommendedName>
        <fullName evidence="8">Spermidine/putrescine import ATP-binding protein PotA</fullName>
        <ecNumber evidence="8">7.6.2.11</ecNumber>
    </recommendedName>
</protein>
<keyword evidence="6 8" id="KW-1278">Translocase</keyword>
<organism evidence="10 11">
    <name type="scientific">Winslowiella toletana</name>
    <dbReference type="NCBI Taxonomy" id="92490"/>
    <lineage>
        <taxon>Bacteria</taxon>
        <taxon>Pseudomonadati</taxon>
        <taxon>Pseudomonadota</taxon>
        <taxon>Gammaproteobacteria</taxon>
        <taxon>Enterobacterales</taxon>
        <taxon>Erwiniaceae</taxon>
        <taxon>Winslowiella</taxon>
    </lineage>
</organism>
<keyword evidence="7 8" id="KW-0472">Membrane</keyword>
<sequence>MMSKQSDLALSGLKKTYGSTVAVEHITLRVKQGDLVAFLGPSGCGKTTTLRMIAGLTAPSEGNVVIDGMTVTDKPAHQRNIGMLFQGYALFPHMTIAENVAFGLKMKKVKPAEREKRVKEALELVQLAHVADRKPSALSGGQQQRIALARALVIEPSLLLLDEPLGALDKELRETMQIEIRQLQQRLGITTVLVTHDQEEALTMADQIVVMNQGRVEQVGTPEEIYSRPANAFVANFIGASNFLTGSVTRRDNDTDIIALEGGGEIRHQGAVSWQNSMTFIVRPEAIVIEPEGTVQNADNWTQAWIEEVIYRGQVSHIKMRRTNGHKLLAYVPNRTGGKVDDVLMPGNAVIASWHTDGAWLLPDA</sequence>
<evidence type="ECO:0000256" key="4">
    <source>
        <dbReference type="ARBA" id="ARBA00022741"/>
    </source>
</evidence>
<dbReference type="InterPro" id="IPR003593">
    <property type="entry name" value="AAA+_ATPase"/>
</dbReference>
<dbReference type="InterPro" id="IPR003439">
    <property type="entry name" value="ABC_transporter-like_ATP-bd"/>
</dbReference>
<accession>A0ABS4P2D8</accession>
<proteinExistence type="inferred from homology"/>
<dbReference type="InterPro" id="IPR008995">
    <property type="entry name" value="Mo/tungstate-bd_C_term_dom"/>
</dbReference>
<dbReference type="NCBIfam" id="TIGR01187">
    <property type="entry name" value="potA"/>
    <property type="match status" value="1"/>
</dbReference>
<evidence type="ECO:0000313" key="11">
    <source>
        <dbReference type="Proteomes" id="UP001195624"/>
    </source>
</evidence>